<dbReference type="OrthoDB" id="160374at2759"/>
<dbReference type="Proteomes" id="UP000681722">
    <property type="component" value="Unassembled WGS sequence"/>
</dbReference>
<dbReference type="EMBL" id="CAJNOQ010002175">
    <property type="protein sequence ID" value="CAF0943392.1"/>
    <property type="molecule type" value="Genomic_DNA"/>
</dbReference>
<dbReference type="EMBL" id="CAJOBC010002175">
    <property type="protein sequence ID" value="CAF3719679.1"/>
    <property type="molecule type" value="Genomic_DNA"/>
</dbReference>
<feature type="non-terminal residue" evidence="1">
    <location>
        <position position="1"/>
    </location>
</feature>
<name>A0A814CQJ3_9BILA</name>
<gene>
    <name evidence="1" type="ORF">GPM918_LOCUS10834</name>
    <name evidence="2" type="ORF">SRO942_LOCUS10835</name>
</gene>
<proteinExistence type="predicted"/>
<dbReference type="Proteomes" id="UP000663829">
    <property type="component" value="Unassembled WGS sequence"/>
</dbReference>
<comment type="caution">
    <text evidence="1">The sequence shown here is derived from an EMBL/GenBank/DDBJ whole genome shotgun (WGS) entry which is preliminary data.</text>
</comment>
<evidence type="ECO:0000313" key="2">
    <source>
        <dbReference type="EMBL" id="CAF3719679.1"/>
    </source>
</evidence>
<accession>A0A814CQJ3</accession>
<sequence length="1036" mass="121874">MAKMWNSSYREYIHYISTTSEDEQKRSFTCAQIFQQIQIQIKNPNTSQAIIDFLPIFYRHCVMLVEQTPSEIFYSLQYFDKMLITNANEQVYLNGIQRILQILDERHLFDQLLTMDEKSEDVINWMKQLLVTYLNSSNKQLYSNLCVTCLHLNPSLIETMLPDIFGTISDDPDALSIFLIDYIDLYYRMRTLAKIPKKLHSACKLVTDLTIHVQTNIFERYQEYIHSCQHSVVNEIWQSLLDQLSSVDGKTNAIRLILIQFLSCLFNSYRIFDLHIPKQHLEQCEMKYNQTLILLQDEILQQKEKYPKFGPIVTQTILKCYLSMGWFALALSSFSNYLHFTWSMSTTDDETVKDKDTATLNHNGYLFTKQKWLEFHRQVIDNENEDDLRNILFQLCCQRLYRLLSFDEQSDVHIVLTQLKDFLEHPNISSSVLQQVEPFLFRLSHKTQMKLIRTFIDQIIDNKSFQLLFLLNEQRLQMLIIAICEKFIQQQQDTVRENDLQTSNKKRKSTYTDSMEYYFEINDNGTALYDYLVTKISDQTISLTDANIVTLLSSIHYTSIKSCHLLVSIGWLIMKKTSHQNVLSLQILIDICNTMNGVNLPELFLSNILEYILSENVASTIAKSQLLNVYSSNTQYHTYIIKQMHNTIKEIKKLDYYQKLKYLEHCIPLLKCFKQIYTFEYTEIVDELCNLYEQLIKSYGQQSSKSSIYSTMNPQYSLAHCLMLLPEIRMKSDQFIEFIRLSWKSYSAELDFVDNEENKELLLVYGQQWSLLNTDDIELYIKYCSKYQNDERFQQIISIRINQYLNLDQFQELCQTAIQHISIPVVSVIEFEQSLMFMLTILECQLDKEKDLHFGSRINEISSQCGPLLIRTSLLYSNRLSDNESLQEYFQIIKFTLTFCFHSKLRSQTAMSFLQCCLHLPLELFKPHEFLIIEELCCKIVSQLLKHHSNTLCKNVPAIELILKLLLNATVIQSKNVLKQYQNSASELDLIVDAARNISKLSTHLVVQCREHFRSTIIYVILDYVSMLSKFHLQQP</sequence>
<dbReference type="AlphaFoldDB" id="A0A814CQJ3"/>
<protein>
    <submittedName>
        <fullName evidence="1">Uncharacterized protein</fullName>
    </submittedName>
</protein>
<keyword evidence="3" id="KW-1185">Reference proteome</keyword>
<evidence type="ECO:0000313" key="1">
    <source>
        <dbReference type="EMBL" id="CAF0943392.1"/>
    </source>
</evidence>
<reference evidence="1" key="1">
    <citation type="submission" date="2021-02" db="EMBL/GenBank/DDBJ databases">
        <authorList>
            <person name="Nowell W R."/>
        </authorList>
    </citation>
    <scope>NUCLEOTIDE SEQUENCE</scope>
</reference>
<evidence type="ECO:0000313" key="3">
    <source>
        <dbReference type="Proteomes" id="UP000663829"/>
    </source>
</evidence>
<organism evidence="1 3">
    <name type="scientific">Didymodactylos carnosus</name>
    <dbReference type="NCBI Taxonomy" id="1234261"/>
    <lineage>
        <taxon>Eukaryota</taxon>
        <taxon>Metazoa</taxon>
        <taxon>Spiralia</taxon>
        <taxon>Gnathifera</taxon>
        <taxon>Rotifera</taxon>
        <taxon>Eurotatoria</taxon>
        <taxon>Bdelloidea</taxon>
        <taxon>Philodinida</taxon>
        <taxon>Philodinidae</taxon>
        <taxon>Didymodactylos</taxon>
    </lineage>
</organism>